<evidence type="ECO:0000256" key="2">
    <source>
        <dbReference type="SAM" id="Phobius"/>
    </source>
</evidence>
<dbReference type="PANTHER" id="PTHR35392">
    <property type="entry name" value="ZN(II)2CYS6 TRANSCRIPTION FACTOR (EUROFUNG)-RELATED-RELATED"/>
    <property type="match status" value="1"/>
</dbReference>
<dbReference type="EMBL" id="CAJPDR010000250">
    <property type="protein sequence ID" value="CAF9928416.1"/>
    <property type="molecule type" value="Genomic_DNA"/>
</dbReference>
<gene>
    <name evidence="3" type="ORF">ALECFALPRED_004053</name>
</gene>
<feature type="transmembrane region" description="Helical" evidence="2">
    <location>
        <begin position="556"/>
        <end position="575"/>
    </location>
</feature>
<dbReference type="Proteomes" id="UP000664203">
    <property type="component" value="Unassembled WGS sequence"/>
</dbReference>
<feature type="compositionally biased region" description="Polar residues" evidence="1">
    <location>
        <begin position="130"/>
        <end position="144"/>
    </location>
</feature>
<feature type="compositionally biased region" description="Basic and acidic residues" evidence="1">
    <location>
        <begin position="102"/>
        <end position="111"/>
    </location>
</feature>
<accession>A0A8H3FW12</accession>
<name>A0A8H3FW12_9LECA</name>
<reference evidence="3" key="1">
    <citation type="submission" date="2021-03" db="EMBL/GenBank/DDBJ databases">
        <authorList>
            <person name="Tagirdzhanova G."/>
        </authorList>
    </citation>
    <scope>NUCLEOTIDE SEQUENCE</scope>
</reference>
<keyword evidence="2" id="KW-0472">Membrane</keyword>
<feature type="compositionally biased region" description="Basic and acidic residues" evidence="1">
    <location>
        <begin position="231"/>
        <end position="245"/>
    </location>
</feature>
<sequence length="681" mass="76370">MSASNGLIQAGYTSSSQDSRSQESSRGFDINSERSLIGIPPAEPDEHDRGLFFFFDSWTGQPSQSSASEESEYTVPEESSKASPPDHSASLPPAMTPQSDLDLQRMEDSQSRLKGSRASSASGYDVPDTPSGSGSASLGTNQAHSSQLLLQTQSGSWTSDIRTPTPLSPSPNRTNSDLIDPLEGINNPRDTIIINQEDLDFLQLLKAWEVQGQPNNSDDGLSPLHYPGRNSRQDAPNESKLLEGTKKKKKKKSHHLRSYPSDLVVRHKDDPKAQVGKKERRPLTDEERKRARALREIGVCLRCLFNHETCGLGDVCPRCRALKKPRIWMLACVRMRLGEAELHRTGALSFPEGLPVIDTWTSVINVPVSLYNIGTVDRSPTPESRPRLQIVCREHTPIPGVRSSKSWTKGADKIDIPLPTYAMTGFQLRETAKKMDELVDRQYATLVAELGIDQDEIVARTLSEAVRKADKCSTLKNALRISVMSRLASKSFNIYGAITLGIQQEQDPDCPYYNRIPIPPLLDAQLDSLWMTKMAVLRKKVLTELRAMIAQRGRKHWLMIFLTILVLLFNLEFLYQNQNEQTNHYQERTFRQRSMLESWERSAKILMAHFHTICHGNIPLSVDWNEEVRNAAEVDEQSLDFLTRLKGLVRSREGELSVRAKGVAGDPLVWISALFLPHEGE</sequence>
<feature type="compositionally biased region" description="Low complexity" evidence="1">
    <location>
        <begin position="14"/>
        <end position="25"/>
    </location>
</feature>
<feature type="compositionally biased region" description="Basic residues" evidence="1">
    <location>
        <begin position="246"/>
        <end position="257"/>
    </location>
</feature>
<dbReference type="OrthoDB" id="5362630at2759"/>
<protein>
    <submittedName>
        <fullName evidence="3">Uncharacterized protein</fullName>
    </submittedName>
</protein>
<organism evidence="3 4">
    <name type="scientific">Alectoria fallacina</name>
    <dbReference type="NCBI Taxonomy" id="1903189"/>
    <lineage>
        <taxon>Eukaryota</taxon>
        <taxon>Fungi</taxon>
        <taxon>Dikarya</taxon>
        <taxon>Ascomycota</taxon>
        <taxon>Pezizomycotina</taxon>
        <taxon>Lecanoromycetes</taxon>
        <taxon>OSLEUM clade</taxon>
        <taxon>Lecanoromycetidae</taxon>
        <taxon>Lecanorales</taxon>
        <taxon>Lecanorineae</taxon>
        <taxon>Parmeliaceae</taxon>
        <taxon>Alectoria</taxon>
    </lineage>
</organism>
<keyword evidence="4" id="KW-1185">Reference proteome</keyword>
<proteinExistence type="predicted"/>
<evidence type="ECO:0000313" key="3">
    <source>
        <dbReference type="EMBL" id="CAF9928416.1"/>
    </source>
</evidence>
<keyword evidence="2" id="KW-0812">Transmembrane</keyword>
<keyword evidence="2" id="KW-1133">Transmembrane helix</keyword>
<feature type="compositionally biased region" description="Low complexity" evidence="1">
    <location>
        <begin position="145"/>
        <end position="154"/>
    </location>
</feature>
<evidence type="ECO:0000256" key="1">
    <source>
        <dbReference type="SAM" id="MobiDB-lite"/>
    </source>
</evidence>
<feature type="compositionally biased region" description="Polar residues" evidence="1">
    <location>
        <begin position="1"/>
        <end position="13"/>
    </location>
</feature>
<dbReference type="InterPro" id="IPR052973">
    <property type="entry name" value="Fungal_sec-metab_reg_TF"/>
</dbReference>
<feature type="region of interest" description="Disordered" evidence="1">
    <location>
        <begin position="1"/>
        <end position="183"/>
    </location>
</feature>
<evidence type="ECO:0000313" key="4">
    <source>
        <dbReference type="Proteomes" id="UP000664203"/>
    </source>
</evidence>
<dbReference type="PANTHER" id="PTHR35392:SF3">
    <property type="entry name" value="ZN(2)-C6 FUNGAL-TYPE DOMAIN-CONTAINING PROTEIN"/>
    <property type="match status" value="1"/>
</dbReference>
<feature type="region of interest" description="Disordered" evidence="1">
    <location>
        <begin position="213"/>
        <end position="288"/>
    </location>
</feature>
<dbReference type="AlphaFoldDB" id="A0A8H3FW12"/>
<comment type="caution">
    <text evidence="3">The sequence shown here is derived from an EMBL/GenBank/DDBJ whole genome shotgun (WGS) entry which is preliminary data.</text>
</comment>